<protein>
    <submittedName>
        <fullName evidence="1">Uncharacterized protein</fullName>
    </submittedName>
</protein>
<evidence type="ECO:0000313" key="1">
    <source>
        <dbReference type="EMBL" id="CRZ35795.1"/>
    </source>
</evidence>
<gene>
    <name evidence="1" type="ORF">HHT355_2614</name>
</gene>
<evidence type="ECO:0000313" key="2">
    <source>
        <dbReference type="Proteomes" id="UP000236497"/>
    </source>
</evidence>
<dbReference type="GeneID" id="35806089"/>
<proteinExistence type="predicted"/>
<organism evidence="1 2">
    <name type="scientific">Herbinix hemicellulosilytica</name>
    <dbReference type="NCBI Taxonomy" id="1564487"/>
    <lineage>
        <taxon>Bacteria</taxon>
        <taxon>Bacillati</taxon>
        <taxon>Bacillota</taxon>
        <taxon>Clostridia</taxon>
        <taxon>Lachnospirales</taxon>
        <taxon>Lachnospiraceae</taxon>
        <taxon>Herbinix</taxon>
    </lineage>
</organism>
<dbReference type="OrthoDB" id="9858675at2"/>
<keyword evidence="2" id="KW-1185">Reference proteome</keyword>
<dbReference type="EMBL" id="CVTD020000029">
    <property type="protein sequence ID" value="CRZ35795.1"/>
    <property type="molecule type" value="Genomic_DNA"/>
</dbReference>
<dbReference type="Proteomes" id="UP000236497">
    <property type="component" value="Unassembled WGS sequence"/>
</dbReference>
<dbReference type="AlphaFoldDB" id="A0A0H5SKZ6"/>
<sequence length="69" mass="8140">MNNVKGFARVGNLGSKDGYLFVFTKNYIYITIRKDYMTKHKKIRNDICKNLTDFRNLSWDELCKLADNS</sequence>
<accession>A0A0H5SKZ6</accession>
<reference evidence="1 2" key="1">
    <citation type="submission" date="2015-06" db="EMBL/GenBank/DDBJ databases">
        <authorList>
            <person name="Wibberg Daniel"/>
        </authorList>
    </citation>
    <scope>NUCLEOTIDE SEQUENCE [LARGE SCALE GENOMIC DNA]</scope>
    <source>
        <strain evidence="1 2">T3/55T</strain>
    </source>
</reference>
<name>A0A0H5SKZ6_HERHM</name>
<dbReference type="RefSeq" id="WP_020458089.1">
    <property type="nucleotide sequence ID" value="NZ_CVTD020000029.1"/>
</dbReference>